<proteinExistence type="predicted"/>
<keyword evidence="3" id="KW-1185">Reference proteome</keyword>
<name>A0A1I3ZP04_9BACL</name>
<gene>
    <name evidence="2" type="ORF">SAMN05518846_113167</name>
</gene>
<dbReference type="EMBL" id="FORT01000013">
    <property type="protein sequence ID" value="SFK45421.1"/>
    <property type="molecule type" value="Genomic_DNA"/>
</dbReference>
<dbReference type="Proteomes" id="UP000198915">
    <property type="component" value="Unassembled WGS sequence"/>
</dbReference>
<keyword evidence="1" id="KW-0732">Signal</keyword>
<evidence type="ECO:0000256" key="1">
    <source>
        <dbReference type="SAM" id="SignalP"/>
    </source>
</evidence>
<protein>
    <recommendedName>
        <fullName evidence="4">Pre-peptidase C-terminal domain-containing protein</fullName>
    </recommendedName>
</protein>
<evidence type="ECO:0000313" key="2">
    <source>
        <dbReference type="EMBL" id="SFK45421.1"/>
    </source>
</evidence>
<dbReference type="STRING" id="1884381.SAMN05518846_113167"/>
<feature type="chain" id="PRO_5039079788" description="Pre-peptidase C-terminal domain-containing protein" evidence="1">
    <location>
        <begin position="29"/>
        <end position="131"/>
    </location>
</feature>
<dbReference type="RefSeq" id="WP_139228107.1">
    <property type="nucleotide sequence ID" value="NZ_BJOE01000030.1"/>
</dbReference>
<dbReference type="AlphaFoldDB" id="A0A1I3ZP04"/>
<reference evidence="3" key="1">
    <citation type="submission" date="2016-10" db="EMBL/GenBank/DDBJ databases">
        <authorList>
            <person name="Varghese N."/>
            <person name="Submissions S."/>
        </authorList>
    </citation>
    <scope>NUCLEOTIDE SEQUENCE [LARGE SCALE GENOMIC DNA]</scope>
    <source>
        <strain evidence="3">OK042</strain>
    </source>
</reference>
<feature type="signal peptide" evidence="1">
    <location>
        <begin position="1"/>
        <end position="28"/>
    </location>
</feature>
<sequence>MRKLFKNPKNHFVLMTLALMLAIVPVQAAFAAEEYLYMLPNEHSVTGDFVWISKGDSVYYEWLNDGSIHGVGFGVYYFDGSSKLISNKTAGSGNGGAWALFTAPYTGNYFLKANCGGAGQTGCVGSGFIRY</sequence>
<accession>A0A1I3ZP04</accession>
<organism evidence="2 3">
    <name type="scientific">Brevibacillus centrosporus</name>
    <dbReference type="NCBI Taxonomy" id="54910"/>
    <lineage>
        <taxon>Bacteria</taxon>
        <taxon>Bacillati</taxon>
        <taxon>Bacillota</taxon>
        <taxon>Bacilli</taxon>
        <taxon>Bacillales</taxon>
        <taxon>Paenibacillaceae</taxon>
        <taxon>Brevibacillus</taxon>
    </lineage>
</organism>
<evidence type="ECO:0000313" key="3">
    <source>
        <dbReference type="Proteomes" id="UP000198915"/>
    </source>
</evidence>
<evidence type="ECO:0008006" key="4">
    <source>
        <dbReference type="Google" id="ProtNLM"/>
    </source>
</evidence>